<evidence type="ECO:0000256" key="1">
    <source>
        <dbReference type="SAM" id="MobiDB-lite"/>
    </source>
</evidence>
<organism evidence="3 4">
    <name type="scientific">Passalora fulva</name>
    <name type="common">Tomato leaf mold</name>
    <name type="synonym">Cladosporium fulvum</name>
    <dbReference type="NCBI Taxonomy" id="5499"/>
    <lineage>
        <taxon>Eukaryota</taxon>
        <taxon>Fungi</taxon>
        <taxon>Dikarya</taxon>
        <taxon>Ascomycota</taxon>
        <taxon>Pezizomycotina</taxon>
        <taxon>Dothideomycetes</taxon>
        <taxon>Dothideomycetidae</taxon>
        <taxon>Mycosphaerellales</taxon>
        <taxon>Mycosphaerellaceae</taxon>
        <taxon>Fulvia</taxon>
    </lineage>
</organism>
<dbReference type="RefSeq" id="XP_047766484.1">
    <property type="nucleotide sequence ID" value="XM_047908659.1"/>
</dbReference>
<dbReference type="EMBL" id="CP090171">
    <property type="protein sequence ID" value="UJO22118.1"/>
    <property type="molecule type" value="Genomic_DNA"/>
</dbReference>
<evidence type="ECO:0000313" key="4">
    <source>
        <dbReference type="Proteomes" id="UP000756132"/>
    </source>
</evidence>
<reference evidence="3" key="1">
    <citation type="submission" date="2021-12" db="EMBL/GenBank/DDBJ databases">
        <authorList>
            <person name="Zaccaron A."/>
            <person name="Stergiopoulos I."/>
        </authorList>
    </citation>
    <scope>NUCLEOTIDE SEQUENCE</scope>
    <source>
        <strain evidence="3">Race5_Kim</strain>
    </source>
</reference>
<feature type="compositionally biased region" description="Basic and acidic residues" evidence="1">
    <location>
        <begin position="284"/>
        <end position="295"/>
    </location>
</feature>
<dbReference type="Pfam" id="PF10419">
    <property type="entry name" value="TFIIIC_sub6"/>
    <property type="match status" value="1"/>
</dbReference>
<feature type="region of interest" description="Disordered" evidence="1">
    <location>
        <begin position="1"/>
        <end position="31"/>
    </location>
</feature>
<dbReference type="InterPro" id="IPR019481">
    <property type="entry name" value="TFIIIC_triple_barrel"/>
</dbReference>
<reference evidence="3" key="2">
    <citation type="journal article" date="2022" name="Microb. Genom.">
        <title>A chromosome-scale genome assembly of the tomato pathogen Cladosporium fulvum reveals a compartmentalized genome architecture and the presence of a dispensable chromosome.</title>
        <authorList>
            <person name="Zaccaron A.Z."/>
            <person name="Chen L.H."/>
            <person name="Samaras A."/>
            <person name="Stergiopoulos I."/>
        </authorList>
    </citation>
    <scope>NUCLEOTIDE SEQUENCE</scope>
    <source>
        <strain evidence="3">Race5_Kim</strain>
    </source>
</reference>
<keyword evidence="4" id="KW-1185">Reference proteome</keyword>
<feature type="region of interest" description="Disordered" evidence="1">
    <location>
        <begin position="174"/>
        <end position="220"/>
    </location>
</feature>
<dbReference type="OMA" id="TTHVPNA"/>
<sequence length="424" mass="45986">MGQPMAQDPAAYVSNVGNHGNSVDVDEDGDDWEYEYDGHETEDFYFTLDLTTHVPNALVQAEASLQGRHKTPVNSSARHSTAVDAPNGQNADSSDEEDEPSAGQLQIVDLYTTRPLVKLDENVYTCSWQTDLGTQFHVAKAGDVNDKVRRAGTVLDIISTSQTRLIGIPVTLQPRNDTRRSRTPGASANHALSIDGSDIDADETSERFTPAPGSVAEPGKPLQIDRTLVKHQAGSDQASFLERLSQIKLKKGETDQVPIFSVKQYHHVDPAKQAELKQAARALDAQRRAKAKAEEVVATGQRPRKRRRKLTHAERGIDRGSNAAGAGRPGRDAVTQRLGFSDEAPPADRNGRWARQQQPAEAGPSTMSDAPDAENENGEPITTAEQTPGTATPVTLDATEQDALPPQEGNNTIEQPELMQKEGT</sequence>
<dbReference type="AlphaFoldDB" id="A0A9Q8UTS2"/>
<dbReference type="GeneID" id="71989389"/>
<proteinExistence type="predicted"/>
<name>A0A9Q8UTS2_PASFU</name>
<feature type="region of interest" description="Disordered" evidence="1">
    <location>
        <begin position="282"/>
        <end position="424"/>
    </location>
</feature>
<dbReference type="OrthoDB" id="1877767at2759"/>
<feature type="compositionally biased region" description="Polar residues" evidence="1">
    <location>
        <begin position="383"/>
        <end position="393"/>
    </location>
</feature>
<dbReference type="Gene3D" id="2.60.40.4370">
    <property type="match status" value="1"/>
</dbReference>
<accession>A0A9Q8UTS2</accession>
<feature type="region of interest" description="Disordered" evidence="1">
    <location>
        <begin position="65"/>
        <end position="104"/>
    </location>
</feature>
<evidence type="ECO:0000259" key="2">
    <source>
        <dbReference type="Pfam" id="PF10419"/>
    </source>
</evidence>
<feature type="domain" description="Transcription factor TFIIIC triple barrel" evidence="2">
    <location>
        <begin position="40"/>
        <end position="172"/>
    </location>
</feature>
<dbReference type="KEGG" id="ffu:CLAFUR5_09511"/>
<evidence type="ECO:0000313" key="3">
    <source>
        <dbReference type="EMBL" id="UJO22118.1"/>
    </source>
</evidence>
<dbReference type="Proteomes" id="UP000756132">
    <property type="component" value="Chromosome 9"/>
</dbReference>
<gene>
    <name evidence="3" type="ORF">CLAFUR5_09511</name>
</gene>
<protein>
    <recommendedName>
        <fullName evidence="2">Transcription factor TFIIIC triple barrel domain-containing protein</fullName>
    </recommendedName>
</protein>